<dbReference type="AlphaFoldDB" id="A0AAD6C108"/>
<dbReference type="PANTHER" id="PTHR43035:SF3">
    <property type="entry name" value="NITROREDUCTASE DOMAIN-CONTAINING PROTEIN"/>
    <property type="match status" value="1"/>
</dbReference>
<reference evidence="9" key="1">
    <citation type="submission" date="2022-12" db="EMBL/GenBank/DDBJ databases">
        <authorList>
            <person name="Petersen C."/>
        </authorList>
    </citation>
    <scope>NUCLEOTIDE SEQUENCE</scope>
    <source>
        <strain evidence="9">IBT 16125</strain>
    </source>
</reference>
<dbReference type="FunFam" id="3.40.109.10:FF:000001">
    <property type="entry name" value="Nitroreductase family"/>
    <property type="match status" value="1"/>
</dbReference>
<reference evidence="9" key="2">
    <citation type="journal article" date="2023" name="IMA Fungus">
        <title>Comparative genomic study of the Penicillium genus elucidates a diverse pangenome and 15 lateral gene transfer events.</title>
        <authorList>
            <person name="Petersen C."/>
            <person name="Sorensen T."/>
            <person name="Nielsen M.R."/>
            <person name="Sondergaard T.E."/>
            <person name="Sorensen J.L."/>
            <person name="Fitzpatrick D.A."/>
            <person name="Frisvad J.C."/>
            <person name="Nielsen K.L."/>
        </authorList>
    </citation>
    <scope>NUCLEOTIDE SEQUENCE</scope>
    <source>
        <strain evidence="9">IBT 16125</strain>
    </source>
</reference>
<evidence type="ECO:0000256" key="2">
    <source>
        <dbReference type="ARBA" id="ARBA00004496"/>
    </source>
</evidence>
<sequence>MASRTLRSASKLHSICRSFGSTTCTRYAFAGPTPSSQIKRHLPLQRRSFSSSSPTSSPAATTMSTTDALIQAAQSRRTIYKLGKNSPVPDSKIEELVNAAILHVPSSFNTQSTRLVVLLHEEHDQLWDINIETFKGLVAAGTIPEQLFQNQTLPKLQGMKAGYGTILFYEDPAHIGPFQEKFAIYKDLFEPWAEHSNAMHQYFLWTGLQSLGFGANLQHYNPLIDTPVAQNWNIPTDWRLISQLIFGSNEEAAGEKVQKPVEERVKIFGKQ</sequence>
<keyword evidence="10" id="KW-1185">Reference proteome</keyword>
<evidence type="ECO:0000256" key="1">
    <source>
        <dbReference type="ARBA" id="ARBA00004123"/>
    </source>
</evidence>
<dbReference type="GeneID" id="81601319"/>
<dbReference type="EMBL" id="JAPVEA010000007">
    <property type="protein sequence ID" value="KAJ5443822.1"/>
    <property type="molecule type" value="Genomic_DNA"/>
</dbReference>
<dbReference type="RefSeq" id="XP_056763902.1">
    <property type="nucleotide sequence ID" value="XM_056911076.1"/>
</dbReference>
<gene>
    <name evidence="9" type="ORF">N7458_007694</name>
</gene>
<proteinExistence type="inferred from homology"/>
<feature type="region of interest" description="Disordered" evidence="7">
    <location>
        <begin position="35"/>
        <end position="65"/>
    </location>
</feature>
<feature type="compositionally biased region" description="Low complexity" evidence="7">
    <location>
        <begin position="48"/>
        <end position="65"/>
    </location>
</feature>
<dbReference type="Proteomes" id="UP001213681">
    <property type="component" value="Unassembled WGS sequence"/>
</dbReference>
<protein>
    <recommendedName>
        <fullName evidence="8">Nitroreductase domain-containing protein</fullName>
    </recommendedName>
</protein>
<keyword evidence="6" id="KW-0539">Nucleus</keyword>
<dbReference type="InterPro" id="IPR029479">
    <property type="entry name" value="Nitroreductase"/>
</dbReference>
<name>A0AAD6C108_9EURO</name>
<evidence type="ECO:0000256" key="3">
    <source>
        <dbReference type="ARBA" id="ARBA00007118"/>
    </source>
</evidence>
<evidence type="ECO:0000256" key="7">
    <source>
        <dbReference type="SAM" id="MobiDB-lite"/>
    </source>
</evidence>
<evidence type="ECO:0000313" key="9">
    <source>
        <dbReference type="EMBL" id="KAJ5443822.1"/>
    </source>
</evidence>
<evidence type="ECO:0000256" key="6">
    <source>
        <dbReference type="ARBA" id="ARBA00023242"/>
    </source>
</evidence>
<evidence type="ECO:0000313" key="10">
    <source>
        <dbReference type="Proteomes" id="UP001213681"/>
    </source>
</evidence>
<dbReference type="Gene3D" id="3.40.109.10">
    <property type="entry name" value="NADH Oxidase"/>
    <property type="match status" value="1"/>
</dbReference>
<comment type="subcellular location">
    <subcellularLocation>
        <location evidence="2">Cytoplasm</location>
    </subcellularLocation>
    <subcellularLocation>
        <location evidence="1">Nucleus</location>
    </subcellularLocation>
</comment>
<feature type="domain" description="Nitroreductase" evidence="8">
    <location>
        <begin position="74"/>
        <end position="247"/>
    </location>
</feature>
<dbReference type="CDD" id="cd02140">
    <property type="entry name" value="Frm2-like"/>
    <property type="match status" value="1"/>
</dbReference>
<dbReference type="InterPro" id="IPR000415">
    <property type="entry name" value="Nitroreductase-like"/>
</dbReference>
<accession>A0AAD6C108</accession>
<keyword evidence="5" id="KW-0560">Oxidoreductase</keyword>
<evidence type="ECO:0000259" key="8">
    <source>
        <dbReference type="Pfam" id="PF00881"/>
    </source>
</evidence>
<dbReference type="SUPFAM" id="SSF55469">
    <property type="entry name" value="FMN-dependent nitroreductase-like"/>
    <property type="match status" value="1"/>
</dbReference>
<comment type="caution">
    <text evidence="9">The sequence shown here is derived from an EMBL/GenBank/DDBJ whole genome shotgun (WGS) entry which is preliminary data.</text>
</comment>
<dbReference type="PANTHER" id="PTHR43035">
    <property type="entry name" value="FATTY ACID REPRESSION MUTANT PROTEIN 2-RELATED"/>
    <property type="match status" value="1"/>
</dbReference>
<dbReference type="GO" id="GO:0016491">
    <property type="term" value="F:oxidoreductase activity"/>
    <property type="evidence" value="ECO:0007669"/>
    <property type="project" value="UniProtKB-KW"/>
</dbReference>
<dbReference type="GO" id="GO:0005737">
    <property type="term" value="C:cytoplasm"/>
    <property type="evidence" value="ECO:0007669"/>
    <property type="project" value="UniProtKB-SubCell"/>
</dbReference>
<evidence type="ECO:0000256" key="5">
    <source>
        <dbReference type="ARBA" id="ARBA00023002"/>
    </source>
</evidence>
<dbReference type="InterPro" id="IPR033877">
    <property type="entry name" value="Frm2/Hbn1"/>
</dbReference>
<dbReference type="GO" id="GO:0005634">
    <property type="term" value="C:nucleus"/>
    <property type="evidence" value="ECO:0007669"/>
    <property type="project" value="UniProtKB-SubCell"/>
</dbReference>
<keyword evidence="4" id="KW-0963">Cytoplasm</keyword>
<dbReference type="GO" id="GO:0034599">
    <property type="term" value="P:cellular response to oxidative stress"/>
    <property type="evidence" value="ECO:0007669"/>
    <property type="project" value="InterPro"/>
</dbReference>
<evidence type="ECO:0000256" key="4">
    <source>
        <dbReference type="ARBA" id="ARBA00022490"/>
    </source>
</evidence>
<comment type="similarity">
    <text evidence="3">Belongs to the nitroreductase family.</text>
</comment>
<dbReference type="Pfam" id="PF00881">
    <property type="entry name" value="Nitroreductase"/>
    <property type="match status" value="1"/>
</dbReference>
<organism evidence="9 10">
    <name type="scientific">Penicillium daleae</name>
    <dbReference type="NCBI Taxonomy" id="63821"/>
    <lineage>
        <taxon>Eukaryota</taxon>
        <taxon>Fungi</taxon>
        <taxon>Dikarya</taxon>
        <taxon>Ascomycota</taxon>
        <taxon>Pezizomycotina</taxon>
        <taxon>Eurotiomycetes</taxon>
        <taxon>Eurotiomycetidae</taxon>
        <taxon>Eurotiales</taxon>
        <taxon>Aspergillaceae</taxon>
        <taxon>Penicillium</taxon>
    </lineage>
</organism>